<feature type="domain" description="C2H2-type" evidence="11">
    <location>
        <begin position="375"/>
        <end position="402"/>
    </location>
</feature>
<keyword evidence="8" id="KW-0804">Transcription</keyword>
<evidence type="ECO:0000256" key="7">
    <source>
        <dbReference type="ARBA" id="ARBA00023125"/>
    </source>
</evidence>
<reference evidence="12" key="2">
    <citation type="journal article" date="2021" name="Genome Biol. Evol.">
        <title>Developing a high-quality reference genome for a parasitic bivalve with doubly uniparental inheritance (Bivalvia: Unionida).</title>
        <authorList>
            <person name="Smith C.H."/>
        </authorList>
    </citation>
    <scope>NUCLEOTIDE SEQUENCE</scope>
    <source>
        <strain evidence="12">CHS0354</strain>
        <tissue evidence="12">Mantle</tissue>
    </source>
</reference>
<evidence type="ECO:0000256" key="5">
    <source>
        <dbReference type="ARBA" id="ARBA00022833"/>
    </source>
</evidence>
<dbReference type="AlphaFoldDB" id="A0AAE0VTC9"/>
<dbReference type="GO" id="GO:0000981">
    <property type="term" value="F:DNA-binding transcription factor activity, RNA polymerase II-specific"/>
    <property type="evidence" value="ECO:0007669"/>
    <property type="project" value="TreeGrafter"/>
</dbReference>
<evidence type="ECO:0000256" key="8">
    <source>
        <dbReference type="ARBA" id="ARBA00023163"/>
    </source>
</evidence>
<dbReference type="GO" id="GO:0008270">
    <property type="term" value="F:zinc ion binding"/>
    <property type="evidence" value="ECO:0007669"/>
    <property type="project" value="UniProtKB-KW"/>
</dbReference>
<proteinExistence type="predicted"/>
<evidence type="ECO:0000256" key="2">
    <source>
        <dbReference type="ARBA" id="ARBA00022723"/>
    </source>
</evidence>
<organism evidence="12 13">
    <name type="scientific">Potamilus streckersoni</name>
    <dbReference type="NCBI Taxonomy" id="2493646"/>
    <lineage>
        <taxon>Eukaryota</taxon>
        <taxon>Metazoa</taxon>
        <taxon>Spiralia</taxon>
        <taxon>Lophotrochozoa</taxon>
        <taxon>Mollusca</taxon>
        <taxon>Bivalvia</taxon>
        <taxon>Autobranchia</taxon>
        <taxon>Heteroconchia</taxon>
        <taxon>Palaeoheterodonta</taxon>
        <taxon>Unionida</taxon>
        <taxon>Unionoidea</taxon>
        <taxon>Unionidae</taxon>
        <taxon>Ambleminae</taxon>
        <taxon>Lampsilini</taxon>
        <taxon>Potamilus</taxon>
    </lineage>
</organism>
<dbReference type="GO" id="GO:0045893">
    <property type="term" value="P:positive regulation of DNA-templated transcription"/>
    <property type="evidence" value="ECO:0007669"/>
    <property type="project" value="UniProtKB-ARBA"/>
</dbReference>
<gene>
    <name evidence="12" type="ORF">CHS0354_020774</name>
</gene>
<dbReference type="GO" id="GO:0005694">
    <property type="term" value="C:chromosome"/>
    <property type="evidence" value="ECO:0007669"/>
    <property type="project" value="UniProtKB-ARBA"/>
</dbReference>
<dbReference type="InterPro" id="IPR013087">
    <property type="entry name" value="Znf_C2H2_type"/>
</dbReference>
<protein>
    <recommendedName>
        <fullName evidence="11">C2H2-type domain-containing protein</fullName>
    </recommendedName>
</protein>
<feature type="domain" description="C2H2-type" evidence="11">
    <location>
        <begin position="403"/>
        <end position="430"/>
    </location>
</feature>
<dbReference type="Proteomes" id="UP001195483">
    <property type="component" value="Unassembled WGS sequence"/>
</dbReference>
<comment type="subcellular location">
    <subcellularLocation>
        <location evidence="1">Nucleus</location>
    </subcellularLocation>
</comment>
<dbReference type="FunFam" id="3.30.160.60:FF:000213">
    <property type="entry name" value="Zinc finger protein 624"/>
    <property type="match status" value="1"/>
</dbReference>
<keyword evidence="7" id="KW-0238">DNA-binding</keyword>
<reference evidence="12" key="3">
    <citation type="submission" date="2023-05" db="EMBL/GenBank/DDBJ databases">
        <authorList>
            <person name="Smith C.H."/>
        </authorList>
    </citation>
    <scope>NUCLEOTIDE SEQUENCE</scope>
    <source>
        <strain evidence="12">CHS0354</strain>
        <tissue evidence="12">Mantle</tissue>
    </source>
</reference>
<sequence>MKGCWNCLRQAAVTQIHVGYPSTATTGCKQDSKGYVPVLHPISPAVVYDNATIWSPCWNAKSRRTSNPTPLTTPQAHNTPLCTRPENQHIPHMSRNHTYNSNTNYVSEMHPNSLSELKDKAAKFQRFIANNSEMKQLCNDIRQKQMPKHTAKKEQIPSIETFSTPQLQNSSSTLVIPFMQYSDRLALDLMEAEVDLGYYSHIDDSTKKENDGKKTGFDYHGMDDFDFSKCNTSKREEQSDFVDNILDGIDENNSRSCPPLYPSTNIKLEQDFSNSPCMYVCDETLPNTQSRTPLSVIHSGETINIESSVQTPTQVLDSFGSEDRINCTNFLLGDPAQLYEEFAPFAWSCPVCQVTLSTKRAFREHVLTHKDYRPYQCIVCSKGFRQTSTLVVHMRIHTGERPYKCQHCVRAFADCSTFRKHLRTHTGEKPYECFVCQKKFGQSGNMIRHQKKHLKTLNDTVPSVDLQTNFDN</sequence>
<dbReference type="FunFam" id="3.30.160.60:FF:001732">
    <property type="entry name" value="Zgc:162936"/>
    <property type="match status" value="1"/>
</dbReference>
<evidence type="ECO:0000256" key="9">
    <source>
        <dbReference type="ARBA" id="ARBA00023242"/>
    </source>
</evidence>
<keyword evidence="3" id="KW-0677">Repeat</keyword>
<dbReference type="Gene3D" id="3.30.160.60">
    <property type="entry name" value="Classic Zinc Finger"/>
    <property type="match status" value="3"/>
</dbReference>
<dbReference type="Pfam" id="PF00096">
    <property type="entry name" value="zf-C2H2"/>
    <property type="match status" value="3"/>
</dbReference>
<dbReference type="SMART" id="SM00355">
    <property type="entry name" value="ZnF_C2H2"/>
    <property type="match status" value="4"/>
</dbReference>
<keyword evidence="6" id="KW-0805">Transcription regulation</keyword>
<dbReference type="PROSITE" id="PS50157">
    <property type="entry name" value="ZINC_FINGER_C2H2_2"/>
    <property type="match status" value="4"/>
</dbReference>
<keyword evidence="9" id="KW-0539">Nucleus</keyword>
<evidence type="ECO:0000256" key="10">
    <source>
        <dbReference type="PROSITE-ProRule" id="PRU00042"/>
    </source>
</evidence>
<dbReference type="GO" id="GO:0005634">
    <property type="term" value="C:nucleus"/>
    <property type="evidence" value="ECO:0007669"/>
    <property type="project" value="UniProtKB-SubCell"/>
</dbReference>
<dbReference type="EMBL" id="JAEAOA010001266">
    <property type="protein sequence ID" value="KAK3589439.1"/>
    <property type="molecule type" value="Genomic_DNA"/>
</dbReference>
<dbReference type="PROSITE" id="PS00028">
    <property type="entry name" value="ZINC_FINGER_C2H2_1"/>
    <property type="match status" value="4"/>
</dbReference>
<keyword evidence="2" id="KW-0479">Metal-binding</keyword>
<keyword evidence="4 10" id="KW-0863">Zinc-finger</keyword>
<dbReference type="SUPFAM" id="SSF57667">
    <property type="entry name" value="beta-beta-alpha zinc fingers"/>
    <property type="match status" value="2"/>
</dbReference>
<evidence type="ECO:0000256" key="1">
    <source>
        <dbReference type="ARBA" id="ARBA00004123"/>
    </source>
</evidence>
<comment type="caution">
    <text evidence="12">The sequence shown here is derived from an EMBL/GenBank/DDBJ whole genome shotgun (WGS) entry which is preliminary data.</text>
</comment>
<dbReference type="InterPro" id="IPR036236">
    <property type="entry name" value="Znf_C2H2_sf"/>
</dbReference>
<evidence type="ECO:0000256" key="6">
    <source>
        <dbReference type="ARBA" id="ARBA00023015"/>
    </source>
</evidence>
<evidence type="ECO:0000313" key="13">
    <source>
        <dbReference type="Proteomes" id="UP001195483"/>
    </source>
</evidence>
<reference evidence="12" key="1">
    <citation type="journal article" date="2021" name="Genome Biol. Evol.">
        <title>A High-Quality Reference Genome for a Parasitic Bivalve with Doubly Uniparental Inheritance (Bivalvia: Unionida).</title>
        <authorList>
            <person name="Smith C.H."/>
        </authorList>
    </citation>
    <scope>NUCLEOTIDE SEQUENCE</scope>
    <source>
        <strain evidence="12">CHS0354</strain>
    </source>
</reference>
<accession>A0AAE0VTC9</accession>
<evidence type="ECO:0000259" key="11">
    <source>
        <dbReference type="PROSITE" id="PS50157"/>
    </source>
</evidence>
<evidence type="ECO:0000313" key="12">
    <source>
        <dbReference type="EMBL" id="KAK3589439.1"/>
    </source>
</evidence>
<dbReference type="GO" id="GO:0043565">
    <property type="term" value="F:sequence-specific DNA binding"/>
    <property type="evidence" value="ECO:0007669"/>
    <property type="project" value="UniProtKB-ARBA"/>
</dbReference>
<keyword evidence="5" id="KW-0862">Zinc</keyword>
<evidence type="ECO:0000256" key="4">
    <source>
        <dbReference type="ARBA" id="ARBA00022771"/>
    </source>
</evidence>
<name>A0AAE0VTC9_9BIVA</name>
<feature type="domain" description="C2H2-type" evidence="11">
    <location>
        <begin position="431"/>
        <end position="453"/>
    </location>
</feature>
<keyword evidence="13" id="KW-1185">Reference proteome</keyword>
<dbReference type="PROSITE" id="PS51257">
    <property type="entry name" value="PROKAR_LIPOPROTEIN"/>
    <property type="match status" value="1"/>
</dbReference>
<dbReference type="PANTHER" id="PTHR24394">
    <property type="entry name" value="ZINC FINGER PROTEIN"/>
    <property type="match status" value="1"/>
</dbReference>
<dbReference type="PANTHER" id="PTHR24394:SF29">
    <property type="entry name" value="MYONEURIN"/>
    <property type="match status" value="1"/>
</dbReference>
<evidence type="ECO:0000256" key="3">
    <source>
        <dbReference type="ARBA" id="ARBA00022737"/>
    </source>
</evidence>
<dbReference type="FunFam" id="3.30.160.60:FF:001498">
    <property type="entry name" value="Zinc finger protein 404"/>
    <property type="match status" value="1"/>
</dbReference>
<feature type="domain" description="C2H2-type" evidence="11">
    <location>
        <begin position="347"/>
        <end position="374"/>
    </location>
</feature>